<proteinExistence type="predicted"/>
<dbReference type="GO" id="GO:0016747">
    <property type="term" value="F:acyltransferase activity, transferring groups other than amino-acyl groups"/>
    <property type="evidence" value="ECO:0007669"/>
    <property type="project" value="InterPro"/>
</dbReference>
<dbReference type="InterPro" id="IPR031165">
    <property type="entry name" value="GNAT_YJDJ"/>
</dbReference>
<name>A0A2P8G4A4_9BACL</name>
<dbReference type="Gene3D" id="3.40.630.30">
    <property type="match status" value="1"/>
</dbReference>
<sequence length="95" mass="11138">MNFEFTELGHDEFAFIWKEEGDLKAEITWTQMANVMVIEHTYVDQSLRNQGIAKKLLDEAANYARQKNYKMEPVCTYAAVAFERYSDYEDVKVKA</sequence>
<dbReference type="InterPro" id="IPR000182">
    <property type="entry name" value="GNAT_dom"/>
</dbReference>
<evidence type="ECO:0000313" key="4">
    <source>
        <dbReference type="Proteomes" id="UP000242682"/>
    </source>
</evidence>
<dbReference type="PANTHER" id="PTHR31435">
    <property type="entry name" value="PROTEIN NATD1"/>
    <property type="match status" value="1"/>
</dbReference>
<protein>
    <submittedName>
        <fullName evidence="3">Uncharacterized protein</fullName>
    </submittedName>
</protein>
<dbReference type="RefSeq" id="WP_106534531.1">
    <property type="nucleotide sequence ID" value="NZ_PYAT01000015.1"/>
</dbReference>
<dbReference type="InterPro" id="IPR045057">
    <property type="entry name" value="Gcn5-rel_NAT"/>
</dbReference>
<dbReference type="AlphaFoldDB" id="A0A2P8G4A4"/>
<dbReference type="PROSITE" id="PS51729">
    <property type="entry name" value="GNAT_YJDJ"/>
    <property type="match status" value="1"/>
</dbReference>
<comment type="caution">
    <text evidence="3">The sequence shown here is derived from an EMBL/GenBank/DDBJ whole genome shotgun (WGS) entry which is preliminary data.</text>
</comment>
<dbReference type="InterPro" id="IPR016181">
    <property type="entry name" value="Acyl_CoA_acyltransferase"/>
</dbReference>
<organism evidence="3 4">
    <name type="scientific">Planomicrobium soli</name>
    <dbReference type="NCBI Taxonomy" id="1176648"/>
    <lineage>
        <taxon>Bacteria</taxon>
        <taxon>Bacillati</taxon>
        <taxon>Bacillota</taxon>
        <taxon>Bacilli</taxon>
        <taxon>Bacillales</taxon>
        <taxon>Caryophanaceae</taxon>
        <taxon>Planomicrobium</taxon>
    </lineage>
</organism>
<evidence type="ECO:0000259" key="2">
    <source>
        <dbReference type="PROSITE" id="PS51729"/>
    </source>
</evidence>
<dbReference type="CDD" id="cd04301">
    <property type="entry name" value="NAT_SF"/>
    <property type="match status" value="1"/>
</dbReference>
<dbReference type="SUPFAM" id="SSF55729">
    <property type="entry name" value="Acyl-CoA N-acyltransferases (Nat)"/>
    <property type="match status" value="1"/>
</dbReference>
<feature type="domain" description="N-acetyltransferase" evidence="2">
    <location>
        <begin position="7"/>
        <end position="93"/>
    </location>
</feature>
<dbReference type="Pfam" id="PF14542">
    <property type="entry name" value="Acetyltransf_CG"/>
    <property type="match status" value="1"/>
</dbReference>
<dbReference type="PROSITE" id="PS51186">
    <property type="entry name" value="GNAT"/>
    <property type="match status" value="1"/>
</dbReference>
<dbReference type="OrthoDB" id="9793389at2"/>
<evidence type="ECO:0000259" key="1">
    <source>
        <dbReference type="PROSITE" id="PS51186"/>
    </source>
</evidence>
<dbReference type="Proteomes" id="UP000242682">
    <property type="component" value="Unassembled WGS sequence"/>
</dbReference>
<reference evidence="3 4" key="1">
    <citation type="submission" date="2018-03" db="EMBL/GenBank/DDBJ databases">
        <title>Genomic Encyclopedia of Type Strains, Phase III (KMG-III): the genomes of soil and plant-associated and newly described type strains.</title>
        <authorList>
            <person name="Whitman W."/>
        </authorList>
    </citation>
    <scope>NUCLEOTIDE SEQUENCE [LARGE SCALE GENOMIC DNA]</scope>
    <source>
        <strain evidence="3 4">CGMCC 1.12259</strain>
    </source>
</reference>
<dbReference type="PANTHER" id="PTHR31435:SF10">
    <property type="entry name" value="BSR4717 PROTEIN"/>
    <property type="match status" value="1"/>
</dbReference>
<keyword evidence="4" id="KW-1185">Reference proteome</keyword>
<feature type="domain" description="N-acetyltransferase" evidence="1">
    <location>
        <begin position="1"/>
        <end position="95"/>
    </location>
</feature>
<dbReference type="EMBL" id="PYAT01000015">
    <property type="protein sequence ID" value="PSL28809.1"/>
    <property type="molecule type" value="Genomic_DNA"/>
</dbReference>
<accession>A0A2P8G4A4</accession>
<evidence type="ECO:0000313" key="3">
    <source>
        <dbReference type="EMBL" id="PSL28809.1"/>
    </source>
</evidence>
<gene>
    <name evidence="3" type="ORF">B0H99_11522</name>
</gene>